<feature type="region of interest" description="Disordered" evidence="1">
    <location>
        <begin position="1"/>
        <end position="27"/>
    </location>
</feature>
<feature type="compositionally biased region" description="Basic residues" evidence="1">
    <location>
        <begin position="106"/>
        <end position="115"/>
    </location>
</feature>
<dbReference type="EMBL" id="JAGHQL010000013">
    <property type="protein sequence ID" value="KAH0544795.1"/>
    <property type="molecule type" value="Genomic_DNA"/>
</dbReference>
<reference evidence="2" key="1">
    <citation type="submission" date="2021-03" db="EMBL/GenBank/DDBJ databases">
        <title>Comparative genomics and phylogenomic investigation of the class Geoglossomycetes provide insights into ecological specialization and systematics.</title>
        <authorList>
            <person name="Melie T."/>
            <person name="Pirro S."/>
            <person name="Miller A.N."/>
            <person name="Quandt A."/>
        </authorList>
    </citation>
    <scope>NUCLEOTIDE SEQUENCE</scope>
    <source>
        <strain evidence="2">GBOQ0MN5Z8</strain>
    </source>
</reference>
<name>A0A9P8IBR3_9PEZI</name>
<dbReference type="AlphaFoldDB" id="A0A9P8IBR3"/>
<sequence>MRLSYSCSPASSAGSGSTTDSNLSDEYSHCLNQDPVLTQPTVPAKAHVRQFHAENLDFAGSDAEPDITALGTGTAVEVGHSSPRNNVHVLPPAGETDNPKAVKKEQKAKRKPCKGKHRVSLPISNIYISSSAGGRGRAKVGGAGVPVGACILM</sequence>
<dbReference type="Proteomes" id="UP000698800">
    <property type="component" value="Unassembled WGS sequence"/>
</dbReference>
<evidence type="ECO:0000256" key="1">
    <source>
        <dbReference type="SAM" id="MobiDB-lite"/>
    </source>
</evidence>
<proteinExistence type="predicted"/>
<evidence type="ECO:0000313" key="2">
    <source>
        <dbReference type="EMBL" id="KAH0544795.1"/>
    </source>
</evidence>
<feature type="region of interest" description="Disordered" evidence="1">
    <location>
        <begin position="79"/>
        <end position="115"/>
    </location>
</feature>
<gene>
    <name evidence="2" type="ORF">FGG08_001024</name>
</gene>
<protein>
    <submittedName>
        <fullName evidence="2">Uncharacterized protein</fullName>
    </submittedName>
</protein>
<accession>A0A9P8IBR3</accession>
<keyword evidence="3" id="KW-1185">Reference proteome</keyword>
<organism evidence="2 3">
    <name type="scientific">Glutinoglossum americanum</name>
    <dbReference type="NCBI Taxonomy" id="1670608"/>
    <lineage>
        <taxon>Eukaryota</taxon>
        <taxon>Fungi</taxon>
        <taxon>Dikarya</taxon>
        <taxon>Ascomycota</taxon>
        <taxon>Pezizomycotina</taxon>
        <taxon>Geoglossomycetes</taxon>
        <taxon>Geoglossales</taxon>
        <taxon>Geoglossaceae</taxon>
        <taxon>Glutinoglossum</taxon>
    </lineage>
</organism>
<feature type="compositionally biased region" description="Low complexity" evidence="1">
    <location>
        <begin position="1"/>
        <end position="21"/>
    </location>
</feature>
<comment type="caution">
    <text evidence="2">The sequence shown here is derived from an EMBL/GenBank/DDBJ whole genome shotgun (WGS) entry which is preliminary data.</text>
</comment>
<evidence type="ECO:0000313" key="3">
    <source>
        <dbReference type="Proteomes" id="UP000698800"/>
    </source>
</evidence>